<dbReference type="InterPro" id="IPR036412">
    <property type="entry name" value="HAD-like_sf"/>
</dbReference>
<organism evidence="1 2">
    <name type="scientific">Allofournierella massiliensis</name>
    <dbReference type="NCBI Taxonomy" id="1650663"/>
    <lineage>
        <taxon>Bacteria</taxon>
        <taxon>Bacillati</taxon>
        <taxon>Bacillota</taxon>
        <taxon>Clostridia</taxon>
        <taxon>Eubacteriales</taxon>
        <taxon>Oscillospiraceae</taxon>
        <taxon>Allofournierella</taxon>
    </lineage>
</organism>
<reference evidence="1 2" key="1">
    <citation type="submission" date="2019-03" db="EMBL/GenBank/DDBJ databases">
        <title>Genomic Encyclopedia of Type Strains, Phase IV (KMG-IV): sequencing the most valuable type-strain genomes for metagenomic binning, comparative biology and taxonomic classification.</title>
        <authorList>
            <person name="Goeker M."/>
        </authorList>
    </citation>
    <scope>NUCLEOTIDE SEQUENCE [LARGE SCALE GENOMIC DNA]</scope>
    <source>
        <strain evidence="1 2">DSM 100451</strain>
    </source>
</reference>
<dbReference type="GO" id="GO:0008967">
    <property type="term" value="F:phosphoglycolate phosphatase activity"/>
    <property type="evidence" value="ECO:0007669"/>
    <property type="project" value="TreeGrafter"/>
</dbReference>
<name>A0A4R1QML0_9FIRM</name>
<dbReference type="Gene3D" id="1.10.150.240">
    <property type="entry name" value="Putative phosphatase, domain 2"/>
    <property type="match status" value="1"/>
</dbReference>
<dbReference type="InterPro" id="IPR023198">
    <property type="entry name" value="PGP-like_dom2"/>
</dbReference>
<dbReference type="STRING" id="1650663.GCA_001486665_00117"/>
<dbReference type="Pfam" id="PF00702">
    <property type="entry name" value="Hydrolase"/>
    <property type="match status" value="1"/>
</dbReference>
<dbReference type="Gene3D" id="3.40.50.1000">
    <property type="entry name" value="HAD superfamily/HAD-like"/>
    <property type="match status" value="1"/>
</dbReference>
<dbReference type="PANTHER" id="PTHR43434">
    <property type="entry name" value="PHOSPHOGLYCOLATE PHOSPHATASE"/>
    <property type="match status" value="1"/>
</dbReference>
<dbReference type="GO" id="GO:0006281">
    <property type="term" value="P:DNA repair"/>
    <property type="evidence" value="ECO:0007669"/>
    <property type="project" value="TreeGrafter"/>
</dbReference>
<evidence type="ECO:0000313" key="2">
    <source>
        <dbReference type="Proteomes" id="UP000295184"/>
    </source>
</evidence>
<dbReference type="PANTHER" id="PTHR43434:SF1">
    <property type="entry name" value="PHOSPHOGLYCOLATE PHOSPHATASE"/>
    <property type="match status" value="1"/>
</dbReference>
<accession>A0A4R1QML0</accession>
<sequence>MACLPCLVLDHDDTVVASTPTIHYPAFLDAMRILRPEVNWSLQEYVLYNFEPGFEALCRDMLHLTDEEMELEGQIWRKWTSTHVPPMFPGMADLLRRYRDAGGIICVASHSSEEMIRRDYRIHCGFEPELVFGWDLPPQKRKPAPYALEEIMRHYDLAPEELLMVDDLKPGCQMAQRCGVPFAFAGWGCEVQPVRAFMKKHSTHPLDAVAQLAPLLGL</sequence>
<protein>
    <submittedName>
        <fullName evidence="1">Phosphoglycolate phosphatase/pyrophosphatase PpaX</fullName>
    </submittedName>
</protein>
<dbReference type="Proteomes" id="UP000295184">
    <property type="component" value="Unassembled WGS sequence"/>
</dbReference>
<dbReference type="AlphaFoldDB" id="A0A4R1QML0"/>
<comment type="caution">
    <text evidence="1">The sequence shown here is derived from an EMBL/GenBank/DDBJ whole genome shotgun (WGS) entry which is preliminary data.</text>
</comment>
<proteinExistence type="predicted"/>
<dbReference type="EMBL" id="SLUM01000021">
    <property type="protein sequence ID" value="TCL54497.1"/>
    <property type="molecule type" value="Genomic_DNA"/>
</dbReference>
<gene>
    <name evidence="1" type="ORF">EDD77_1211</name>
</gene>
<dbReference type="InterPro" id="IPR023214">
    <property type="entry name" value="HAD_sf"/>
</dbReference>
<dbReference type="SUPFAM" id="SSF56784">
    <property type="entry name" value="HAD-like"/>
    <property type="match status" value="1"/>
</dbReference>
<dbReference type="InterPro" id="IPR050155">
    <property type="entry name" value="HAD-like_hydrolase_sf"/>
</dbReference>
<dbReference type="RefSeq" id="WP_058962656.1">
    <property type="nucleotide sequence ID" value="NZ_CABKVM010000011.1"/>
</dbReference>
<evidence type="ECO:0000313" key="1">
    <source>
        <dbReference type="EMBL" id="TCL54497.1"/>
    </source>
</evidence>
<dbReference type="OrthoDB" id="1648451at2"/>